<organism evidence="3 4">
    <name type="scientific">Halopenitus persicus</name>
    <dbReference type="NCBI Taxonomy" id="1048396"/>
    <lineage>
        <taxon>Archaea</taxon>
        <taxon>Methanobacteriati</taxon>
        <taxon>Methanobacteriota</taxon>
        <taxon>Stenosarchaea group</taxon>
        <taxon>Halobacteria</taxon>
        <taxon>Halobacteriales</taxon>
        <taxon>Haloferacaceae</taxon>
        <taxon>Halopenitus</taxon>
    </lineage>
</organism>
<feature type="domain" description="PD-(D/E)XK endonuclease-like" evidence="2">
    <location>
        <begin position="482"/>
        <end position="688"/>
    </location>
</feature>
<protein>
    <submittedName>
        <fullName evidence="3">PD-(D/E)XK nuclease superfamily protein</fullName>
    </submittedName>
</protein>
<evidence type="ECO:0000313" key="4">
    <source>
        <dbReference type="Proteomes" id="UP000199079"/>
    </source>
</evidence>
<dbReference type="Pfam" id="PF12705">
    <property type="entry name" value="PDDEXK_1"/>
    <property type="match status" value="1"/>
</dbReference>
<sequence length="873" mass="99412">MSFPRAKPVDDLHEEVAGYDLVVVPDAPLAGALNRRIDRPRLGSFAITPRRIAAGRREEAEDRIAFLELVRRTDLDWKRGAHAVGNILQCWEHQGRPEAILEYDAYVDAATRQAVEYVTDLDTTSRRLTEYRIDDDQDVAVVGVDQLTRLERSILPDDYDAVDVFDDREFDHPPFHVFDSSTAIVDTVVDAVTEENADDVAVVLDQGSEFSALIESALEADGVPFYGGPGFVDHPDHRTFVQLLRAAHGGTDTRVGEIRPLLARLDVSLDVEHDEKRLSEFDDRELDWVVDFCDRIEDRTFAEALDGFENRTDRRLEAFRDELETLGIADTRATERAVDQFVFYLRSYEVPVDRDNEGVLLADAKSAAYVDRPVVFHLGLDEEWTHSAPRRPWVDQDAQYTRNIRQFQLLLQSGATQYYLVQDATGGSTVTPCLYFEELLDEEFERFSDLDSETHTRRVDRPGDDSGFATEPVDAATSDVSTISQSSLGTYVNSPRDHFFGRLVDGPDTDYFTEGNLFHDFAEFYIHHPDFVDQDVIDDVVDYVLEETRPFVRSVDETTRRTKYRVGLETIVAFFEENTPVDGEFLTTTSDWGSNVFAERFDRPVDSPITERWFENDDLGLKGKIDLIHSRSQLVDHKSGRRKSASQVVTNSALDPPGDSPNFQALLYLTHWRSQYPDRQLEFTFFHFLETLDDVVTGTVDLAGDDVGEIDLDDTLTTVSYHPMPFDEYARSKAFFDELVEEGSNKCRKTLSQVAYEDYATVFDGTALPDTTDSDELIDSPFGETLTARMKDCVGDYKYVETGCKQAMRQLTRVRGRAFFEDDLDAFETFVDERLEELNRRRAGEERFPVAGLGGEPNYRYVDNRDLLLEGDR</sequence>
<dbReference type="InterPro" id="IPR027417">
    <property type="entry name" value="P-loop_NTPase"/>
</dbReference>
<feature type="compositionally biased region" description="Basic and acidic residues" evidence="1">
    <location>
        <begin position="454"/>
        <end position="464"/>
    </location>
</feature>
<name>A0A1H3JI89_9EURY</name>
<dbReference type="AlphaFoldDB" id="A0A1H3JI89"/>
<evidence type="ECO:0000313" key="3">
    <source>
        <dbReference type="EMBL" id="SDY39651.1"/>
    </source>
</evidence>
<dbReference type="OrthoDB" id="319934at2157"/>
<reference evidence="4" key="1">
    <citation type="submission" date="2016-10" db="EMBL/GenBank/DDBJ databases">
        <authorList>
            <person name="Varghese N."/>
            <person name="Submissions S."/>
        </authorList>
    </citation>
    <scope>NUCLEOTIDE SEQUENCE [LARGE SCALE GENOMIC DNA]</scope>
    <source>
        <strain evidence="4">DC30,IBRC 10041,KCTC 4046</strain>
    </source>
</reference>
<evidence type="ECO:0000256" key="1">
    <source>
        <dbReference type="SAM" id="MobiDB-lite"/>
    </source>
</evidence>
<feature type="region of interest" description="Disordered" evidence="1">
    <location>
        <begin position="454"/>
        <end position="476"/>
    </location>
</feature>
<dbReference type="RefSeq" id="WP_092732573.1">
    <property type="nucleotide sequence ID" value="NZ_FNPC01000005.1"/>
</dbReference>
<evidence type="ECO:0000259" key="2">
    <source>
        <dbReference type="Pfam" id="PF12705"/>
    </source>
</evidence>
<proteinExistence type="predicted"/>
<dbReference type="InterPro" id="IPR038726">
    <property type="entry name" value="PDDEXK_AddAB-type"/>
</dbReference>
<dbReference type="Proteomes" id="UP000199079">
    <property type="component" value="Unassembled WGS sequence"/>
</dbReference>
<dbReference type="EMBL" id="FNPC01000005">
    <property type="protein sequence ID" value="SDY39651.1"/>
    <property type="molecule type" value="Genomic_DNA"/>
</dbReference>
<keyword evidence="4" id="KW-1185">Reference proteome</keyword>
<accession>A0A1H3JI89</accession>
<dbReference type="SUPFAM" id="SSF52540">
    <property type="entry name" value="P-loop containing nucleoside triphosphate hydrolases"/>
    <property type="match status" value="1"/>
</dbReference>
<gene>
    <name evidence="3" type="ORF">SAMN05216564_10523</name>
</gene>